<evidence type="ECO:0000313" key="5">
    <source>
        <dbReference type="Proteomes" id="UP001498421"/>
    </source>
</evidence>
<keyword evidence="1" id="KW-0479">Metal-binding</keyword>
<accession>A0ABR1I9X4</accession>
<dbReference type="Proteomes" id="UP001498421">
    <property type="component" value="Unassembled WGS sequence"/>
</dbReference>
<evidence type="ECO:0000256" key="1">
    <source>
        <dbReference type="PROSITE-ProRule" id="PRU00042"/>
    </source>
</evidence>
<dbReference type="InterPro" id="IPR022698">
    <property type="entry name" value="OrsD"/>
</dbReference>
<dbReference type="InterPro" id="IPR013087">
    <property type="entry name" value="Znf_C2H2_type"/>
</dbReference>
<proteinExistence type="predicted"/>
<dbReference type="SMART" id="SM00355">
    <property type="entry name" value="ZnF_C2H2"/>
    <property type="match status" value="2"/>
</dbReference>
<feature type="domain" description="C2H2-type" evidence="3">
    <location>
        <begin position="69"/>
        <end position="94"/>
    </location>
</feature>
<dbReference type="EMBL" id="JAZAVK010000025">
    <property type="protein sequence ID" value="KAK7429829.1"/>
    <property type="molecule type" value="Genomic_DNA"/>
</dbReference>
<comment type="caution">
    <text evidence="4">The sequence shown here is derived from an EMBL/GenBank/DDBJ whole genome shotgun (WGS) entry which is preliminary data.</text>
</comment>
<organism evidence="4 5">
    <name type="scientific">Neonectria magnoliae</name>
    <dbReference type="NCBI Taxonomy" id="2732573"/>
    <lineage>
        <taxon>Eukaryota</taxon>
        <taxon>Fungi</taxon>
        <taxon>Dikarya</taxon>
        <taxon>Ascomycota</taxon>
        <taxon>Pezizomycotina</taxon>
        <taxon>Sordariomycetes</taxon>
        <taxon>Hypocreomycetidae</taxon>
        <taxon>Hypocreales</taxon>
        <taxon>Nectriaceae</taxon>
        <taxon>Neonectria</taxon>
    </lineage>
</organism>
<evidence type="ECO:0000256" key="2">
    <source>
        <dbReference type="SAM" id="MobiDB-lite"/>
    </source>
</evidence>
<dbReference type="Pfam" id="PF12013">
    <property type="entry name" value="OrsD"/>
    <property type="match status" value="1"/>
</dbReference>
<keyword evidence="5" id="KW-1185">Reference proteome</keyword>
<evidence type="ECO:0000313" key="4">
    <source>
        <dbReference type="EMBL" id="KAK7429829.1"/>
    </source>
</evidence>
<feature type="compositionally biased region" description="Polar residues" evidence="2">
    <location>
        <begin position="211"/>
        <end position="223"/>
    </location>
</feature>
<sequence length="247" mass="27367">MRVLICRTCKYAVQKSALESHLLRHKFYRGEKQRLMSSIARLELIEPDHVQLSSAGSPPIDGLPVISSYKCTAAGCGRLYASSKRMRRHWSESHGVSDLAESAASSVALQTFFRGTKLRYFEVMVSTASSTAVVATTATEERPLVSMPPPTPCHLDRETLSYFHHFTTITSLTLPFQEGNPAKYWQTGMTSQALRLRCLMCGLLVSESSSCSLRRPDQTSGTRRNGIFKSSSLDGKRSSSVVRAEPK</sequence>
<name>A0ABR1I9X4_9HYPO</name>
<keyword evidence="1" id="KW-0863">Zinc-finger</keyword>
<dbReference type="PROSITE" id="PS50157">
    <property type="entry name" value="ZINC_FINGER_C2H2_2"/>
    <property type="match status" value="1"/>
</dbReference>
<evidence type="ECO:0000259" key="3">
    <source>
        <dbReference type="PROSITE" id="PS50157"/>
    </source>
</evidence>
<feature type="region of interest" description="Disordered" evidence="2">
    <location>
        <begin position="211"/>
        <end position="247"/>
    </location>
</feature>
<keyword evidence="1" id="KW-0862">Zinc</keyword>
<protein>
    <recommendedName>
        <fullName evidence="3">C2H2-type domain-containing protein</fullName>
    </recommendedName>
</protein>
<gene>
    <name evidence="4" type="ORF">QQZ08_003674</name>
</gene>
<reference evidence="4 5" key="1">
    <citation type="journal article" date="2025" name="Microbiol. Resour. Announc.">
        <title>Draft genome sequences for Neonectria magnoliae and Neonectria punicea, canker pathogens of Liriodendron tulipifera and Acer saccharum in West Virginia.</title>
        <authorList>
            <person name="Petronek H.M."/>
            <person name="Kasson M.T."/>
            <person name="Metheny A.M."/>
            <person name="Stauder C.M."/>
            <person name="Lovett B."/>
            <person name="Lynch S.C."/>
            <person name="Garnas J.R."/>
            <person name="Kasson L.R."/>
            <person name="Stajich J.E."/>
        </authorList>
    </citation>
    <scope>NUCLEOTIDE SEQUENCE [LARGE SCALE GENOMIC DNA]</scope>
    <source>
        <strain evidence="4 5">NRRL 64651</strain>
    </source>
</reference>
<dbReference type="PROSITE" id="PS00028">
    <property type="entry name" value="ZINC_FINGER_C2H2_1"/>
    <property type="match status" value="1"/>
</dbReference>